<name>A0A0E1X578_STAAU</name>
<dbReference type="EMBL" id="ACJA02000004">
    <property type="protein sequence ID" value="EFH94572.1"/>
    <property type="molecule type" value="Genomic_DNA"/>
</dbReference>
<protein>
    <submittedName>
        <fullName evidence="2">Uncharacterized protein</fullName>
    </submittedName>
</protein>
<reference evidence="2" key="1">
    <citation type="submission" date="2010-05" db="EMBL/GenBank/DDBJ databases">
        <authorList>
            <person name="Muzny D."/>
            <person name="Qin X."/>
            <person name="Buhay C."/>
            <person name="Dugan-Rocha S."/>
            <person name="Ding Y."/>
            <person name="Chen G."/>
            <person name="Hawes A."/>
            <person name="Holder M."/>
            <person name="Jhangiani S."/>
            <person name="Johnson A."/>
            <person name="Khan Z."/>
            <person name="Li Z."/>
            <person name="Liu W."/>
            <person name="Liu X."/>
            <person name="Perez L."/>
            <person name="Shen H."/>
            <person name="Wang Q."/>
            <person name="Watt J."/>
            <person name="Xi L."/>
            <person name="Xin Y."/>
            <person name="Zhou J."/>
            <person name="Deng J."/>
            <person name="Jiang H."/>
            <person name="Liu Y."/>
            <person name="Qu J."/>
            <person name="Song X.-Z."/>
            <person name="Zhang L."/>
            <person name="Villasana D."/>
            <person name="Johnson A."/>
            <person name="Liu J."/>
            <person name="Liyanage D."/>
            <person name="Lorensuhewa L."/>
            <person name="Robinson T."/>
            <person name="Song A."/>
            <person name="Song B.-B."/>
            <person name="Dinh H."/>
            <person name="Thornton R."/>
            <person name="Coyle M."/>
            <person name="Francisco L."/>
            <person name="Jackson L."/>
            <person name="Javaid M."/>
            <person name="Korchina V."/>
            <person name="Kovar C."/>
            <person name="Mata R."/>
            <person name="Mathew T."/>
            <person name="Ngo R."/>
            <person name="Nguyen L."/>
            <person name="Nguyen N."/>
            <person name="Okwuonu G."/>
            <person name="Ongeri F."/>
            <person name="Pham C."/>
            <person name="Simmons D."/>
            <person name="Wilczek-Boney K."/>
            <person name="Hale W."/>
            <person name="Jakkamsetti A."/>
            <person name="Pham P."/>
            <person name="Ruth R."/>
            <person name="San Lucas F."/>
            <person name="Warren J."/>
            <person name="Zhang J."/>
            <person name="Zhao Z."/>
            <person name="Zhou C."/>
            <person name="Zhu D."/>
            <person name="Lee S."/>
            <person name="Bess C."/>
            <person name="Blankenburg K."/>
            <person name="Forbes L."/>
            <person name="Fu Q."/>
            <person name="Gubbala S."/>
            <person name="Hirani K."/>
            <person name="Jayaseelan J.C."/>
            <person name="Lara F."/>
            <person name="Munidasa M."/>
            <person name="Palculict T."/>
            <person name="Patil S."/>
            <person name="Pu L.-L."/>
            <person name="Saada N."/>
            <person name="Tang L."/>
            <person name="Weissenberger G."/>
            <person name="Zhu Y."/>
            <person name="Hemphill L."/>
            <person name="Shang Y."/>
            <person name="Youmans B."/>
            <person name="Ayvaz T."/>
            <person name="Ross M."/>
            <person name="Santibanez J."/>
            <person name="Aqrawi P."/>
            <person name="Gross S."/>
            <person name="Joshi V."/>
            <person name="Fowler G."/>
            <person name="Nazareth L."/>
            <person name="Reid J."/>
            <person name="Worley K."/>
            <person name="Petrosino J."/>
            <person name="Highlander S."/>
            <person name="Gibbs R."/>
        </authorList>
    </citation>
    <scope>NUCLEOTIDE SEQUENCE [LARGE SCALE GENOMIC DNA]</scope>
    <source>
        <strain evidence="2">MN8</strain>
    </source>
</reference>
<dbReference type="HOGENOM" id="CLU_3376168_0_0_9"/>
<evidence type="ECO:0000313" key="2">
    <source>
        <dbReference type="EMBL" id="EFH94572.1"/>
    </source>
</evidence>
<proteinExistence type="predicted"/>
<dbReference type="Proteomes" id="UP000003455">
    <property type="component" value="Chromosome"/>
</dbReference>
<feature type="region of interest" description="Disordered" evidence="1">
    <location>
        <begin position="1"/>
        <end position="40"/>
    </location>
</feature>
<accession>A0A0E1X578</accession>
<comment type="caution">
    <text evidence="2">The sequence shown here is derived from an EMBL/GenBank/DDBJ whole genome shotgun (WGS) entry which is preliminary data.</text>
</comment>
<gene>
    <name evidence="2" type="ORF">HMPREF0769_12193</name>
</gene>
<feature type="compositionally biased region" description="Polar residues" evidence="1">
    <location>
        <begin position="18"/>
        <end position="32"/>
    </location>
</feature>
<sequence length="40" mass="4304">MNGGENVSENKGEIRNGESGSDQKLTSGQVESLIQEPKKK</sequence>
<evidence type="ECO:0000256" key="1">
    <source>
        <dbReference type="SAM" id="MobiDB-lite"/>
    </source>
</evidence>
<organism evidence="2">
    <name type="scientific">Staphylococcus aureus subsp. aureus MN8</name>
    <dbReference type="NCBI Taxonomy" id="548470"/>
    <lineage>
        <taxon>Bacteria</taxon>
        <taxon>Bacillati</taxon>
        <taxon>Bacillota</taxon>
        <taxon>Bacilli</taxon>
        <taxon>Bacillales</taxon>
        <taxon>Staphylococcaceae</taxon>
        <taxon>Staphylococcus</taxon>
    </lineage>
</organism>
<dbReference type="AlphaFoldDB" id="A0A0E1X578"/>